<proteinExistence type="predicted"/>
<feature type="region of interest" description="Disordered" evidence="1">
    <location>
        <begin position="101"/>
        <end position="126"/>
    </location>
</feature>
<sequence>MCHGNGIKFEHFSSDALRRSQNARKRTSPSGRPRGPSPHGSKSQQQGLHRRRRKEAPVCANPQRQTRIVTPKSHFVGRLIAHVGFIGAFSMKSVEGCGWKRGTEIKPKPEHMQDSSLQQNHYKHGP</sequence>
<feature type="compositionally biased region" description="Basic and acidic residues" evidence="1">
    <location>
        <begin position="8"/>
        <end position="18"/>
    </location>
</feature>
<organism evidence="2 3">
    <name type="scientific">Oryzias melastigma</name>
    <name type="common">Marine medaka</name>
    <dbReference type="NCBI Taxonomy" id="30732"/>
    <lineage>
        <taxon>Eukaryota</taxon>
        <taxon>Metazoa</taxon>
        <taxon>Chordata</taxon>
        <taxon>Craniata</taxon>
        <taxon>Vertebrata</taxon>
        <taxon>Euteleostomi</taxon>
        <taxon>Actinopterygii</taxon>
        <taxon>Neopterygii</taxon>
        <taxon>Teleostei</taxon>
        <taxon>Neoteleostei</taxon>
        <taxon>Acanthomorphata</taxon>
        <taxon>Ovalentaria</taxon>
        <taxon>Atherinomorphae</taxon>
        <taxon>Beloniformes</taxon>
        <taxon>Adrianichthyidae</taxon>
        <taxon>Oryziinae</taxon>
        <taxon>Oryzias</taxon>
    </lineage>
</organism>
<reference evidence="2" key="1">
    <citation type="journal article" name="BMC Genomics">
        <title>Long-read sequencing and de novo genome assembly of marine medaka (Oryzias melastigma).</title>
        <authorList>
            <person name="Liang P."/>
            <person name="Saqib H.S.A."/>
            <person name="Ni X."/>
            <person name="Shen Y."/>
        </authorList>
    </citation>
    <scope>NUCLEOTIDE SEQUENCE</scope>
    <source>
        <strain evidence="2">Bigg-433</strain>
    </source>
</reference>
<evidence type="ECO:0000256" key="1">
    <source>
        <dbReference type="SAM" id="MobiDB-lite"/>
    </source>
</evidence>
<feature type="compositionally biased region" description="Low complexity" evidence="1">
    <location>
        <begin position="28"/>
        <end position="43"/>
    </location>
</feature>
<feature type="compositionally biased region" description="Basic and acidic residues" evidence="1">
    <location>
        <begin position="101"/>
        <end position="113"/>
    </location>
</feature>
<name>A0A834FLR0_ORYME</name>
<dbReference type="Proteomes" id="UP000646548">
    <property type="component" value="Unassembled WGS sequence"/>
</dbReference>
<evidence type="ECO:0000313" key="3">
    <source>
        <dbReference type="Proteomes" id="UP000646548"/>
    </source>
</evidence>
<dbReference type="AlphaFoldDB" id="A0A834FLR0"/>
<comment type="caution">
    <text evidence="2">The sequence shown here is derived from an EMBL/GenBank/DDBJ whole genome shotgun (WGS) entry which is preliminary data.</text>
</comment>
<dbReference type="EMBL" id="WKFB01000088">
    <property type="protein sequence ID" value="KAF6736423.1"/>
    <property type="molecule type" value="Genomic_DNA"/>
</dbReference>
<evidence type="ECO:0000313" key="2">
    <source>
        <dbReference type="EMBL" id="KAF6736423.1"/>
    </source>
</evidence>
<feature type="region of interest" description="Disordered" evidence="1">
    <location>
        <begin position="1"/>
        <end position="67"/>
    </location>
</feature>
<accession>A0A834FLR0</accession>
<gene>
    <name evidence="2" type="ORF">FQA47_009171</name>
</gene>
<protein>
    <submittedName>
        <fullName evidence="2">Uncharacterized protein</fullName>
    </submittedName>
</protein>